<accession>A0ABV0BB34</accession>
<keyword evidence="4" id="KW-1185">Reference proteome</keyword>
<gene>
    <name evidence="3" type="ORF">TPR58_16485</name>
</gene>
<dbReference type="CDD" id="cd01299">
    <property type="entry name" value="Met_dep_hydrolase_A"/>
    <property type="match status" value="1"/>
</dbReference>
<evidence type="ECO:0000313" key="4">
    <source>
        <dbReference type="Proteomes" id="UP001427805"/>
    </source>
</evidence>
<dbReference type="SUPFAM" id="SSF51556">
    <property type="entry name" value="Metallo-dependent hydrolases"/>
    <property type="match status" value="1"/>
</dbReference>
<dbReference type="InterPro" id="IPR057744">
    <property type="entry name" value="OTAase-like"/>
</dbReference>
<dbReference type="Proteomes" id="UP001427805">
    <property type="component" value="Unassembled WGS sequence"/>
</dbReference>
<evidence type="ECO:0000256" key="1">
    <source>
        <dbReference type="SAM" id="SignalP"/>
    </source>
</evidence>
<feature type="signal peptide" evidence="1">
    <location>
        <begin position="1"/>
        <end position="22"/>
    </location>
</feature>
<dbReference type="Pfam" id="PF01979">
    <property type="entry name" value="Amidohydro_1"/>
    <property type="match status" value="1"/>
</dbReference>
<dbReference type="Gene3D" id="2.30.40.10">
    <property type="entry name" value="Urease, subunit C, domain 1"/>
    <property type="match status" value="1"/>
</dbReference>
<dbReference type="InterPro" id="IPR032466">
    <property type="entry name" value="Metal_Hydrolase"/>
</dbReference>
<keyword evidence="1" id="KW-0732">Signal</keyword>
<name>A0ABV0BB34_9SPHN</name>
<proteinExistence type="predicted"/>
<reference evidence="3 4" key="1">
    <citation type="submission" date="2024-05" db="EMBL/GenBank/DDBJ databases">
        <title>Sphingomonas sp. HF-S3 16S ribosomal RNA gene Genome sequencing and assembly.</title>
        <authorList>
            <person name="Lee H."/>
        </authorList>
    </citation>
    <scope>NUCLEOTIDE SEQUENCE [LARGE SCALE GENOMIC DNA]</scope>
    <source>
        <strain evidence="3 4">HF-S3</strain>
    </source>
</reference>
<dbReference type="InterPro" id="IPR051781">
    <property type="entry name" value="Metallo-dep_Hydrolase"/>
</dbReference>
<dbReference type="InterPro" id="IPR006680">
    <property type="entry name" value="Amidohydro-rel"/>
</dbReference>
<dbReference type="EMBL" id="JBDIZK010000010">
    <property type="protein sequence ID" value="MEN3748773.1"/>
    <property type="molecule type" value="Genomic_DNA"/>
</dbReference>
<organism evidence="3 4">
    <name type="scientific">Sphingomonas rustica</name>
    <dbReference type="NCBI Taxonomy" id="3103142"/>
    <lineage>
        <taxon>Bacteria</taxon>
        <taxon>Pseudomonadati</taxon>
        <taxon>Pseudomonadota</taxon>
        <taxon>Alphaproteobacteria</taxon>
        <taxon>Sphingomonadales</taxon>
        <taxon>Sphingomonadaceae</taxon>
        <taxon>Sphingomonas</taxon>
    </lineage>
</organism>
<evidence type="ECO:0000313" key="3">
    <source>
        <dbReference type="EMBL" id="MEN3748773.1"/>
    </source>
</evidence>
<sequence>MRLVVRWLVLCIWLAVALPAAAQQEARQVRYVRAGQLLDVIAGRMLTDQLIRIEGDRIAAVGPWRGAPADGPVEDWSGYTVLPGLIDMHTHLADFEGFEPGTVLMRSAAETAFVGARNAGLTLRAGFTTVHDVGCYRGLTDVALRDAIDAGWVQGPRMNVVGAYITVPGGGGEVTGFATDVQIPADFRMGVVRNPEEVRERVRFLFQHRVDSIKLIASGAVLAMGGEPGRLELSEDEMRAAVAEAAENGGYVTAHAHGAAAIKAAIRAGVRSIEHASLIDAEGIAMAKARGVWLVMDIYNGDWIESEGRAKGWPAEYLRKNRETTDTQRAGFAAAVRAGVKIAYGTDAGVYPHGQNARQFAYMVRHGMTPLQAIRAATTVAAELLRREADIGAVAPGRYADMIAVKGDPLTDIRVLEHVAVVMKGGAVVR</sequence>
<protein>
    <submittedName>
        <fullName evidence="3">Amidohydrolase family protein</fullName>
    </submittedName>
</protein>
<dbReference type="PANTHER" id="PTHR43135:SF3">
    <property type="entry name" value="ALPHA-D-RIBOSE 1-METHYLPHOSPHONATE 5-TRIPHOSPHATE DIPHOSPHATASE"/>
    <property type="match status" value="1"/>
</dbReference>
<dbReference type="Gene3D" id="3.20.20.140">
    <property type="entry name" value="Metal-dependent hydrolases"/>
    <property type="match status" value="1"/>
</dbReference>
<feature type="chain" id="PRO_5046867848" evidence="1">
    <location>
        <begin position="23"/>
        <end position="430"/>
    </location>
</feature>
<dbReference type="PANTHER" id="PTHR43135">
    <property type="entry name" value="ALPHA-D-RIBOSE 1-METHYLPHOSPHONATE 5-TRIPHOSPHATE DIPHOSPHATASE"/>
    <property type="match status" value="1"/>
</dbReference>
<comment type="caution">
    <text evidence="3">The sequence shown here is derived from an EMBL/GenBank/DDBJ whole genome shotgun (WGS) entry which is preliminary data.</text>
</comment>
<dbReference type="RefSeq" id="WP_346247933.1">
    <property type="nucleotide sequence ID" value="NZ_JBDIZK010000010.1"/>
</dbReference>
<feature type="domain" description="Amidohydrolase-related" evidence="2">
    <location>
        <begin position="80"/>
        <end position="429"/>
    </location>
</feature>
<dbReference type="SUPFAM" id="SSF51338">
    <property type="entry name" value="Composite domain of metallo-dependent hydrolases"/>
    <property type="match status" value="1"/>
</dbReference>
<evidence type="ECO:0000259" key="2">
    <source>
        <dbReference type="Pfam" id="PF01979"/>
    </source>
</evidence>
<dbReference type="InterPro" id="IPR011059">
    <property type="entry name" value="Metal-dep_hydrolase_composite"/>
</dbReference>